<dbReference type="PROSITE" id="PS50835">
    <property type="entry name" value="IG_LIKE"/>
    <property type="match status" value="1"/>
</dbReference>
<protein>
    <recommendedName>
        <fullName evidence="4">Ig-like domain-containing protein</fullName>
    </recommendedName>
</protein>
<keyword evidence="3" id="KW-0732">Signal</keyword>
<evidence type="ECO:0000259" key="4">
    <source>
        <dbReference type="PROSITE" id="PS50835"/>
    </source>
</evidence>
<reference evidence="5 6" key="1">
    <citation type="journal article" date="2023" name="Insect Mol. Biol.">
        <title>Genome sequencing provides insights into the evolution of gene families encoding plant cell wall-degrading enzymes in longhorned beetles.</title>
        <authorList>
            <person name="Shin N.R."/>
            <person name="Okamura Y."/>
            <person name="Kirsch R."/>
            <person name="Pauchet Y."/>
        </authorList>
    </citation>
    <scope>NUCLEOTIDE SEQUENCE [LARGE SCALE GENOMIC DNA]</scope>
    <source>
        <strain evidence="5">EAD_L_NR</strain>
    </source>
</reference>
<accession>A0AAV8VM62</accession>
<dbReference type="SUPFAM" id="SSF48726">
    <property type="entry name" value="Immunoglobulin"/>
    <property type="match status" value="1"/>
</dbReference>
<feature type="domain" description="Ig-like" evidence="4">
    <location>
        <begin position="18"/>
        <end position="109"/>
    </location>
</feature>
<organism evidence="5 6">
    <name type="scientific">Exocentrus adspersus</name>
    <dbReference type="NCBI Taxonomy" id="1586481"/>
    <lineage>
        <taxon>Eukaryota</taxon>
        <taxon>Metazoa</taxon>
        <taxon>Ecdysozoa</taxon>
        <taxon>Arthropoda</taxon>
        <taxon>Hexapoda</taxon>
        <taxon>Insecta</taxon>
        <taxon>Pterygota</taxon>
        <taxon>Neoptera</taxon>
        <taxon>Endopterygota</taxon>
        <taxon>Coleoptera</taxon>
        <taxon>Polyphaga</taxon>
        <taxon>Cucujiformia</taxon>
        <taxon>Chrysomeloidea</taxon>
        <taxon>Cerambycidae</taxon>
        <taxon>Lamiinae</taxon>
        <taxon>Acanthocinini</taxon>
        <taxon>Exocentrus</taxon>
    </lineage>
</organism>
<keyword evidence="6" id="KW-1185">Reference proteome</keyword>
<feature type="chain" id="PRO_5043832621" description="Ig-like domain-containing protein" evidence="3">
    <location>
        <begin position="17"/>
        <end position="220"/>
    </location>
</feature>
<dbReference type="SMART" id="SM00409">
    <property type="entry name" value="IG"/>
    <property type="match status" value="1"/>
</dbReference>
<dbReference type="InterPro" id="IPR013783">
    <property type="entry name" value="Ig-like_fold"/>
</dbReference>
<gene>
    <name evidence="5" type="ORF">NQ315_002485</name>
</gene>
<comment type="caution">
    <text evidence="5">The sequence shown here is derived from an EMBL/GenBank/DDBJ whole genome shotgun (WGS) entry which is preliminary data.</text>
</comment>
<dbReference type="InterPro" id="IPR036179">
    <property type="entry name" value="Ig-like_dom_sf"/>
</dbReference>
<evidence type="ECO:0000256" key="3">
    <source>
        <dbReference type="SAM" id="SignalP"/>
    </source>
</evidence>
<sequence>MLPILIVNLLLHEVIAAPSEQANSKGFITKEVYYGETVLLQCKSNVNNYNFDYWVFNDRKVVIGPSNSYDRLKYRYEILSGNLTVRAVTESDQGLYSCVSRAVHNENINIEHVDVVVILQWEQVYEHDSSINVIRILISLIVLVLVAVCGYILYSIWKDRYRYPRYLEQSEDEDEDSGDEIFTAPSTSGISKTAKKEEKHGSFDNISTDFRSILDAANEK</sequence>
<keyword evidence="2" id="KW-0812">Transmembrane</keyword>
<evidence type="ECO:0000313" key="5">
    <source>
        <dbReference type="EMBL" id="KAJ8914961.1"/>
    </source>
</evidence>
<keyword evidence="2" id="KW-0472">Membrane</keyword>
<feature type="region of interest" description="Disordered" evidence="1">
    <location>
        <begin position="172"/>
        <end position="201"/>
    </location>
</feature>
<keyword evidence="2" id="KW-1133">Transmembrane helix</keyword>
<feature type="signal peptide" evidence="3">
    <location>
        <begin position="1"/>
        <end position="16"/>
    </location>
</feature>
<feature type="transmembrane region" description="Helical" evidence="2">
    <location>
        <begin position="136"/>
        <end position="157"/>
    </location>
</feature>
<proteinExistence type="predicted"/>
<dbReference type="Proteomes" id="UP001159042">
    <property type="component" value="Unassembled WGS sequence"/>
</dbReference>
<dbReference type="AlphaFoldDB" id="A0AAV8VM62"/>
<dbReference type="EMBL" id="JANEYG010000060">
    <property type="protein sequence ID" value="KAJ8914961.1"/>
    <property type="molecule type" value="Genomic_DNA"/>
</dbReference>
<dbReference type="InterPro" id="IPR007110">
    <property type="entry name" value="Ig-like_dom"/>
</dbReference>
<evidence type="ECO:0000256" key="2">
    <source>
        <dbReference type="SAM" id="Phobius"/>
    </source>
</evidence>
<dbReference type="Gene3D" id="2.60.40.10">
    <property type="entry name" value="Immunoglobulins"/>
    <property type="match status" value="1"/>
</dbReference>
<dbReference type="InterPro" id="IPR003599">
    <property type="entry name" value="Ig_sub"/>
</dbReference>
<evidence type="ECO:0000313" key="6">
    <source>
        <dbReference type="Proteomes" id="UP001159042"/>
    </source>
</evidence>
<evidence type="ECO:0000256" key="1">
    <source>
        <dbReference type="SAM" id="MobiDB-lite"/>
    </source>
</evidence>
<name>A0AAV8VM62_9CUCU</name>